<sequence>MSTILRSRAIQKPYQLFHYFFLSEKQPNNTLSDLSFDTDISISIRKFKNHNWTVKEVLHYGFLASVIFFVFIIFPASFLVKIPILAAFTFCFLLPLTSQFFVHALPIFSWLALYFSAGKIPTAWKPAISVKVLPAMETILYGDNLSNVLATVTTSFLDIVAWLPYGILHFSAPFVVAIFIFLFGPPTSLRSFGFAFGYMNLVGVMTQILFPAAAPWYKNLYGLEPANYSMHGSPGGLGRIDELLGFDMYTTAFSNSPVIFGAFPSLHSGCAVMDVLFLCWLFPKYRVLWWGYATYLWWSTMYLTHHYFIDLIGGAALSFVVFQYTRYNHLPVVEANKFCRWSYTEIEKIDIPTIDPLSSHFVSINDMESSIGNSRYNYPYFLEQHNNNGTLVEDFEMSTVSRSRQASRNLLPTTFAATEPAGVSLHQHLVEEEEEDISSMENSATPSVFEDEHHQMMSSTASQTSLEELESTASIHLDTPSSKSYNKSK</sequence>
<feature type="transmembrane region" description="Helical" evidence="6">
    <location>
        <begin position="195"/>
        <end position="217"/>
    </location>
</feature>
<dbReference type="FunCoup" id="A3LZ60">
    <property type="interactions" value="66"/>
</dbReference>
<dbReference type="AlphaFoldDB" id="A3LZ60"/>
<keyword evidence="2 6" id="KW-0812">Transmembrane</keyword>
<evidence type="ECO:0000256" key="2">
    <source>
        <dbReference type="ARBA" id="ARBA00022692"/>
    </source>
</evidence>
<dbReference type="GO" id="GO:0016020">
    <property type="term" value="C:membrane"/>
    <property type="evidence" value="ECO:0007669"/>
    <property type="project" value="UniProtKB-SubCell"/>
</dbReference>
<dbReference type="InterPro" id="IPR036938">
    <property type="entry name" value="PAP2/HPO_sf"/>
</dbReference>
<dbReference type="KEGG" id="pic:PICST_91106"/>
<reference evidence="8 9" key="1">
    <citation type="journal article" date="2007" name="Nat. Biotechnol.">
        <title>Genome sequence of the lignocellulose-bioconverting and xylose-fermenting yeast Pichia stipitis.</title>
        <authorList>
            <person name="Jeffries T.W."/>
            <person name="Grigoriev I.V."/>
            <person name="Grimwood J."/>
            <person name="Laplaza J.M."/>
            <person name="Aerts A."/>
            <person name="Salamov A."/>
            <person name="Schmutz J."/>
            <person name="Lindquist E."/>
            <person name="Dehal P."/>
            <person name="Shapiro H."/>
            <person name="Jin Y.S."/>
            <person name="Passoth V."/>
            <person name="Richardson P.M."/>
        </authorList>
    </citation>
    <scope>NUCLEOTIDE SEQUENCE [LARGE SCALE GENOMIC DNA]</scope>
    <source>
        <strain evidence="9">ATCC 58785 / CBS 6054 / NBRC 10063 / NRRL Y-11545</strain>
    </source>
</reference>
<dbReference type="EMBL" id="CP000501">
    <property type="protein sequence ID" value="ABN68098.1"/>
    <property type="molecule type" value="Genomic_DNA"/>
</dbReference>
<dbReference type="HOGENOM" id="CLU_030747_2_0_1"/>
<feature type="transmembrane region" description="Helical" evidence="6">
    <location>
        <begin position="162"/>
        <end position="183"/>
    </location>
</feature>
<dbReference type="Gene3D" id="1.20.144.10">
    <property type="entry name" value="Phosphatidic acid phosphatase type 2/haloperoxidase"/>
    <property type="match status" value="1"/>
</dbReference>
<dbReference type="InterPro" id="IPR026841">
    <property type="entry name" value="Aur1/Ipt1"/>
</dbReference>
<protein>
    <submittedName>
        <fullName evidence="8">Aureobasidin A resistance protein</fullName>
    </submittedName>
</protein>
<dbReference type="eggNOG" id="ENOG502QPQM">
    <property type="taxonomic scope" value="Eukaryota"/>
</dbReference>
<dbReference type="Proteomes" id="UP000002258">
    <property type="component" value="Chromosome 7"/>
</dbReference>
<accession>A3LZ60</accession>
<dbReference type="SUPFAM" id="SSF48317">
    <property type="entry name" value="Acid phosphatase/Vanadium-dependent haloperoxidase"/>
    <property type="match status" value="1"/>
</dbReference>
<keyword evidence="9" id="KW-1185">Reference proteome</keyword>
<feature type="transmembrane region" description="Helical" evidence="6">
    <location>
        <begin position="295"/>
        <end position="322"/>
    </location>
</feature>
<name>A3LZ60_PICST</name>
<evidence type="ECO:0000256" key="6">
    <source>
        <dbReference type="SAM" id="Phobius"/>
    </source>
</evidence>
<dbReference type="GeneID" id="4840447"/>
<dbReference type="Pfam" id="PF14378">
    <property type="entry name" value="PAP2_3"/>
    <property type="match status" value="1"/>
</dbReference>
<feature type="compositionally biased region" description="Polar residues" evidence="5">
    <location>
        <begin position="456"/>
        <end position="489"/>
    </location>
</feature>
<evidence type="ECO:0000313" key="9">
    <source>
        <dbReference type="Proteomes" id="UP000002258"/>
    </source>
</evidence>
<feature type="transmembrane region" description="Helical" evidence="6">
    <location>
        <begin position="84"/>
        <end position="111"/>
    </location>
</feature>
<dbReference type="GO" id="GO:0006676">
    <property type="term" value="P:mannosyl diphosphorylinositol ceramide metabolic process"/>
    <property type="evidence" value="ECO:0007669"/>
    <property type="project" value="TreeGrafter"/>
</dbReference>
<evidence type="ECO:0000313" key="8">
    <source>
        <dbReference type="EMBL" id="ABN68098.1"/>
    </source>
</evidence>
<organism evidence="8 9">
    <name type="scientific">Scheffersomyces stipitis (strain ATCC 58785 / CBS 6054 / NBRC 10063 / NRRL Y-11545)</name>
    <name type="common">Yeast</name>
    <name type="synonym">Pichia stipitis</name>
    <dbReference type="NCBI Taxonomy" id="322104"/>
    <lineage>
        <taxon>Eukaryota</taxon>
        <taxon>Fungi</taxon>
        <taxon>Dikarya</taxon>
        <taxon>Ascomycota</taxon>
        <taxon>Saccharomycotina</taxon>
        <taxon>Pichiomycetes</taxon>
        <taxon>Debaryomycetaceae</taxon>
        <taxon>Scheffersomyces</taxon>
    </lineage>
</organism>
<gene>
    <name evidence="8" type="ORF">PICST_91106</name>
</gene>
<dbReference type="STRING" id="322104.A3LZ60"/>
<dbReference type="PANTHER" id="PTHR31310:SF11">
    <property type="entry name" value="INOSITOL PHOSPHORYLCERAMIDE SYNTHASE CATALYTIC SUBUNIT AUR1"/>
    <property type="match status" value="1"/>
</dbReference>
<dbReference type="GO" id="GO:0030148">
    <property type="term" value="P:sphingolipid biosynthetic process"/>
    <property type="evidence" value="ECO:0007669"/>
    <property type="project" value="EnsemblFungi"/>
</dbReference>
<comment type="subcellular location">
    <subcellularLocation>
        <location evidence="1">Membrane</location>
        <topology evidence="1">Multi-pass membrane protein</topology>
    </subcellularLocation>
</comment>
<proteinExistence type="predicted"/>
<feature type="transmembrane region" description="Helical" evidence="6">
    <location>
        <begin position="57"/>
        <end position="78"/>
    </location>
</feature>
<dbReference type="CDD" id="cd03386">
    <property type="entry name" value="PAP2_Aur1_like"/>
    <property type="match status" value="1"/>
</dbReference>
<evidence type="ECO:0000256" key="1">
    <source>
        <dbReference type="ARBA" id="ARBA00004141"/>
    </source>
</evidence>
<feature type="region of interest" description="Disordered" evidence="5">
    <location>
        <begin position="431"/>
        <end position="489"/>
    </location>
</feature>
<dbReference type="GO" id="GO:0070916">
    <property type="term" value="C:inositol phosphoceramide synthase complex"/>
    <property type="evidence" value="ECO:0007669"/>
    <property type="project" value="EnsemblFungi"/>
</dbReference>
<dbReference type="InterPro" id="IPR052185">
    <property type="entry name" value="IPC_Synthase-Related"/>
</dbReference>
<dbReference type="InterPro" id="IPR000326">
    <property type="entry name" value="PAP2/HPO"/>
</dbReference>
<feature type="transmembrane region" description="Helical" evidence="6">
    <location>
        <begin position="258"/>
        <end position="283"/>
    </location>
</feature>
<dbReference type="PANTHER" id="PTHR31310">
    <property type="match status" value="1"/>
</dbReference>
<dbReference type="GO" id="GO:0045140">
    <property type="term" value="F:inositol phosphoceramide synthase activity"/>
    <property type="evidence" value="ECO:0007669"/>
    <property type="project" value="EnsemblFungi"/>
</dbReference>
<dbReference type="InParanoid" id="A3LZ60"/>
<feature type="domain" description="Phosphatidic acid phosphatase type 2/haloperoxidase" evidence="7">
    <location>
        <begin position="189"/>
        <end position="326"/>
    </location>
</feature>
<keyword evidence="4 6" id="KW-0472">Membrane</keyword>
<evidence type="ECO:0000256" key="3">
    <source>
        <dbReference type="ARBA" id="ARBA00022989"/>
    </source>
</evidence>
<dbReference type="RefSeq" id="XP_001386127.1">
    <property type="nucleotide sequence ID" value="XM_001386090.1"/>
</dbReference>
<evidence type="ECO:0000259" key="7">
    <source>
        <dbReference type="SMART" id="SM00014"/>
    </source>
</evidence>
<keyword evidence="3 6" id="KW-1133">Transmembrane helix</keyword>
<evidence type="ECO:0000256" key="5">
    <source>
        <dbReference type="SAM" id="MobiDB-lite"/>
    </source>
</evidence>
<dbReference type="OMA" id="WSIYDAQ"/>
<dbReference type="OrthoDB" id="5784at2759"/>
<evidence type="ECO:0000256" key="4">
    <source>
        <dbReference type="ARBA" id="ARBA00023136"/>
    </source>
</evidence>
<dbReference type="SMART" id="SM00014">
    <property type="entry name" value="acidPPc"/>
    <property type="match status" value="1"/>
</dbReference>